<dbReference type="SUPFAM" id="SSF89550">
    <property type="entry name" value="PHP domain-like"/>
    <property type="match status" value="1"/>
</dbReference>
<dbReference type="STRING" id="415426.Hbut_0945"/>
<organism evidence="2 3">
    <name type="scientific">Hyperthermus butylicus (strain DSM 5456 / JCM 9403 / PLM1-5)</name>
    <dbReference type="NCBI Taxonomy" id="415426"/>
    <lineage>
        <taxon>Archaea</taxon>
        <taxon>Thermoproteota</taxon>
        <taxon>Thermoprotei</taxon>
        <taxon>Desulfurococcales</taxon>
        <taxon>Pyrodictiaceae</taxon>
        <taxon>Hyperthermus</taxon>
    </lineage>
</organism>
<dbReference type="RefSeq" id="WP_011822111.1">
    <property type="nucleotide sequence ID" value="NC_008818.1"/>
</dbReference>
<dbReference type="PANTHER" id="PTHR42924">
    <property type="entry name" value="EXONUCLEASE"/>
    <property type="match status" value="1"/>
</dbReference>
<dbReference type="GeneID" id="4782665"/>
<dbReference type="InterPro" id="IPR003141">
    <property type="entry name" value="Pol/His_phosphatase_N"/>
</dbReference>
<dbReference type="KEGG" id="hbu:Hbut_0945"/>
<reference evidence="2 3" key="1">
    <citation type="journal article" date="2007" name="Archaea">
        <title>The genome of Hyperthermus butylicus: a sulfur-reducing, peptide fermenting, neutrophilic Crenarchaeote growing up to 108 degrees C.</title>
        <authorList>
            <person name="Brugger K."/>
            <person name="Chen L."/>
            <person name="Stark M."/>
            <person name="Zibat A."/>
            <person name="Redder P."/>
            <person name="Ruepp A."/>
            <person name="Awayez M."/>
            <person name="She Q."/>
            <person name="Garrett R.A."/>
            <person name="Klenk H.P."/>
        </authorList>
    </citation>
    <scope>NUCLEOTIDE SEQUENCE [LARGE SCALE GENOMIC DNA]</scope>
    <source>
        <strain evidence="3">DSM 5456 / JCM 9403 / PLM1-5</strain>
    </source>
</reference>
<dbReference type="EMBL" id="CP000493">
    <property type="protein sequence ID" value="ABM80793.1"/>
    <property type="molecule type" value="Genomic_DNA"/>
</dbReference>
<protein>
    <submittedName>
        <fullName evidence="2">Universally conserved protein</fullName>
    </submittedName>
</protein>
<dbReference type="EnsemblBacteria" id="ABM80793">
    <property type="protein sequence ID" value="ABM80793"/>
    <property type="gene ID" value="Hbut_0945"/>
</dbReference>
<dbReference type="InterPro" id="IPR052018">
    <property type="entry name" value="PHP_domain"/>
</dbReference>
<dbReference type="HOGENOM" id="CLU_072983_1_0_2"/>
<evidence type="ECO:0000313" key="2">
    <source>
        <dbReference type="EMBL" id="ABM80793.1"/>
    </source>
</evidence>
<proteinExistence type="predicted"/>
<feature type="domain" description="Polymerase/histidinol phosphatase N-terminal" evidence="1">
    <location>
        <begin position="6"/>
        <end position="73"/>
    </location>
</feature>
<dbReference type="SMART" id="SM00481">
    <property type="entry name" value="POLIIIAc"/>
    <property type="match status" value="1"/>
</dbReference>
<name>A2BLD2_HYPBU</name>
<dbReference type="Proteomes" id="UP000002593">
    <property type="component" value="Chromosome"/>
</dbReference>
<dbReference type="Pfam" id="PF02811">
    <property type="entry name" value="PHP"/>
    <property type="match status" value="1"/>
</dbReference>
<dbReference type="InterPro" id="IPR004013">
    <property type="entry name" value="PHP_dom"/>
</dbReference>
<dbReference type="OrthoDB" id="50465at2157"/>
<dbReference type="PANTHER" id="PTHR42924:SF3">
    <property type="entry name" value="POLYMERASE_HISTIDINOL PHOSPHATASE N-TERMINAL DOMAIN-CONTAINING PROTEIN"/>
    <property type="match status" value="1"/>
</dbReference>
<dbReference type="Gene3D" id="3.20.20.140">
    <property type="entry name" value="Metal-dependent hydrolases"/>
    <property type="match status" value="1"/>
</dbReference>
<keyword evidence="3" id="KW-1185">Reference proteome</keyword>
<evidence type="ECO:0000313" key="3">
    <source>
        <dbReference type="Proteomes" id="UP000002593"/>
    </source>
</evidence>
<gene>
    <name evidence="2" type="ordered locus">Hbut_0945</name>
</gene>
<dbReference type="InterPro" id="IPR016195">
    <property type="entry name" value="Pol/histidinol_Pase-like"/>
</dbReference>
<dbReference type="GO" id="GO:0004534">
    <property type="term" value="F:5'-3' RNA exonuclease activity"/>
    <property type="evidence" value="ECO:0007669"/>
    <property type="project" value="TreeGrafter"/>
</dbReference>
<dbReference type="AlphaFoldDB" id="A2BLD2"/>
<dbReference type="eggNOG" id="arCOG00302">
    <property type="taxonomic scope" value="Archaea"/>
</dbReference>
<accession>A2BLD2</accession>
<evidence type="ECO:0000259" key="1">
    <source>
        <dbReference type="SMART" id="SM00481"/>
    </source>
</evidence>
<dbReference type="GO" id="GO:0035312">
    <property type="term" value="F:5'-3' DNA exonuclease activity"/>
    <property type="evidence" value="ECO:0007669"/>
    <property type="project" value="TreeGrafter"/>
</dbReference>
<sequence>MLRLRGDLHTHSSVSDGRESPEEIVLTAIDKELGVIAITDHDSFLGSLKARKVVRELGVELVVVIGAEIRTEAGDILVYCSENPLERIPRNPFELVDVAREEGCLVVPAHPFDIRRKGISELVYRGRWDAIEVFNAYSDPLSNRRAVEAARVLKLPGLANSDAHVAAAIGSAYNIIEVREPSAEEVLEAIRVGRVTPVAGRPSISAVFSQAAWSIKRRIMRRNRGPSRLNYLEEGGIRYEES</sequence>
<dbReference type="Pfam" id="PF13263">
    <property type="entry name" value="PHP_C"/>
    <property type="match status" value="1"/>
</dbReference>
<dbReference type="CDD" id="cd07432">
    <property type="entry name" value="PHP_HisPPase"/>
    <property type="match status" value="1"/>
</dbReference>